<feature type="transmembrane region" description="Helical" evidence="18">
    <location>
        <begin position="86"/>
        <end position="102"/>
    </location>
</feature>
<evidence type="ECO:0000256" key="15">
    <source>
        <dbReference type="ARBA" id="ARBA00023136"/>
    </source>
</evidence>
<keyword evidence="9" id="KW-1278">Translocase</keyword>
<keyword evidence="6" id="KW-0679">Respiratory chain</keyword>
<comment type="subcellular location">
    <subcellularLocation>
        <location evidence="1">Mitochondrion inner membrane</location>
        <topology evidence="1">Multi-pass membrane protein</topology>
    </subcellularLocation>
</comment>
<evidence type="ECO:0000256" key="4">
    <source>
        <dbReference type="ARBA" id="ARBA00021008"/>
    </source>
</evidence>
<sequence length="312" mass="34066">MSSANVLFFFVMAFGPIVSLSSSNWFLVWAGIEISFLGLVPLLFLGSKYMSLNKEAGLKYFCIQALGSALLFMSGVVMYFDVMDSLAFNVLFLFSLSIKLGLFPGHFWVPSIVAGLEWVPCVLMLTWQKIPPFALTVSLVSSSNYLLQELVLLLGGMSALVGGLIGNNQTSLRPMIGASSVAHTGWASVGAVCGSLWLYFGLYCLVLLSTASFLWEGNHLLSSMSILSLSGLPPFVMFSGKWMIIKSSLCCAISMKFLILPVLGTFLSLIFYLKFLYSFYLNSEKGSFKSSLSLILPMAFLNLGGVGYILFL</sequence>
<name>A0A059Q4R9_APLKU</name>
<dbReference type="PANTHER" id="PTHR46552">
    <property type="entry name" value="NADH-UBIQUINONE OXIDOREDUCTASE CHAIN 2"/>
    <property type="match status" value="1"/>
</dbReference>
<comment type="similarity">
    <text evidence="2">Belongs to the complex I subunit 2 family.</text>
</comment>
<feature type="transmembrane region" description="Helical" evidence="18">
    <location>
        <begin position="107"/>
        <end position="125"/>
    </location>
</feature>
<keyword evidence="14 20" id="KW-0496">Mitochondrion</keyword>
<keyword evidence="11 18" id="KW-1133">Transmembrane helix</keyword>
<evidence type="ECO:0000256" key="14">
    <source>
        <dbReference type="ARBA" id="ARBA00023128"/>
    </source>
</evidence>
<evidence type="ECO:0000256" key="9">
    <source>
        <dbReference type="ARBA" id="ARBA00022967"/>
    </source>
</evidence>
<dbReference type="InterPro" id="IPR001750">
    <property type="entry name" value="ND/Mrp_TM"/>
</dbReference>
<evidence type="ECO:0000256" key="18">
    <source>
        <dbReference type="SAM" id="Phobius"/>
    </source>
</evidence>
<keyword evidence="8" id="KW-0999">Mitochondrion inner membrane</keyword>
<gene>
    <name evidence="20" type="primary">ND2</name>
</gene>
<keyword evidence="12" id="KW-0520">NAD</keyword>
<evidence type="ECO:0000256" key="13">
    <source>
        <dbReference type="ARBA" id="ARBA00023075"/>
    </source>
</evidence>
<feature type="domain" description="NADH:quinone oxidoreductase/Mrp antiporter transmembrane" evidence="19">
    <location>
        <begin position="22"/>
        <end position="218"/>
    </location>
</feature>
<feature type="transmembrane region" description="Helical" evidence="18">
    <location>
        <begin position="58"/>
        <end position="80"/>
    </location>
</feature>
<keyword evidence="5" id="KW-0813">Transport</keyword>
<reference evidence="20" key="1">
    <citation type="submission" date="2013-05" db="EMBL/GenBank/DDBJ databases">
        <title>Complete mitochondrial genome of Aplysia kurodai (Gastropoda, Aplysiidae).</title>
        <authorList>
            <person name="Jun J."/>
        </authorList>
    </citation>
    <scope>NUCLEOTIDE SEQUENCE</scope>
</reference>
<dbReference type="RefSeq" id="YP_009040296.1">
    <property type="nucleotide sequence ID" value="NC_024260.1"/>
</dbReference>
<dbReference type="InterPro" id="IPR050175">
    <property type="entry name" value="Complex_I_Subunit_2"/>
</dbReference>
<keyword evidence="10" id="KW-0249">Electron transport</keyword>
<feature type="transmembrane region" description="Helical" evidence="18">
    <location>
        <begin position="292"/>
        <end position="311"/>
    </location>
</feature>
<evidence type="ECO:0000313" key="20">
    <source>
        <dbReference type="EMBL" id="AGT53697.1"/>
    </source>
</evidence>
<evidence type="ECO:0000256" key="12">
    <source>
        <dbReference type="ARBA" id="ARBA00023027"/>
    </source>
</evidence>
<evidence type="ECO:0000259" key="19">
    <source>
        <dbReference type="Pfam" id="PF00361"/>
    </source>
</evidence>
<evidence type="ECO:0000256" key="7">
    <source>
        <dbReference type="ARBA" id="ARBA00022692"/>
    </source>
</evidence>
<dbReference type="EMBL" id="KF148053">
    <property type="protein sequence ID" value="AGT53697.1"/>
    <property type="molecule type" value="Genomic_DNA"/>
</dbReference>
<dbReference type="GO" id="GO:0008137">
    <property type="term" value="F:NADH dehydrogenase (ubiquinone) activity"/>
    <property type="evidence" value="ECO:0007669"/>
    <property type="project" value="UniProtKB-EC"/>
</dbReference>
<keyword evidence="15 18" id="KW-0472">Membrane</keyword>
<dbReference type="GeneID" id="19591315"/>
<evidence type="ECO:0000256" key="3">
    <source>
        <dbReference type="ARBA" id="ARBA00012944"/>
    </source>
</evidence>
<dbReference type="GO" id="GO:0006120">
    <property type="term" value="P:mitochondrial electron transport, NADH to ubiquinone"/>
    <property type="evidence" value="ECO:0007669"/>
    <property type="project" value="TreeGrafter"/>
</dbReference>
<evidence type="ECO:0000256" key="11">
    <source>
        <dbReference type="ARBA" id="ARBA00022989"/>
    </source>
</evidence>
<evidence type="ECO:0000256" key="16">
    <source>
        <dbReference type="ARBA" id="ARBA00031028"/>
    </source>
</evidence>
<evidence type="ECO:0000256" key="6">
    <source>
        <dbReference type="ARBA" id="ARBA00022660"/>
    </source>
</evidence>
<feature type="transmembrane region" description="Helical" evidence="18">
    <location>
        <begin position="29"/>
        <end position="46"/>
    </location>
</feature>
<organism evidence="20">
    <name type="scientific">Aplysia kurodai</name>
    <name type="common">Kuroda's sea hare</name>
    <dbReference type="NCBI Taxonomy" id="6501"/>
    <lineage>
        <taxon>Eukaryota</taxon>
        <taxon>Metazoa</taxon>
        <taxon>Spiralia</taxon>
        <taxon>Lophotrochozoa</taxon>
        <taxon>Mollusca</taxon>
        <taxon>Gastropoda</taxon>
        <taxon>Heterobranchia</taxon>
        <taxon>Euthyneura</taxon>
        <taxon>Tectipleura</taxon>
        <taxon>Aplysiida</taxon>
        <taxon>Aplysioidea</taxon>
        <taxon>Aplysiidae</taxon>
        <taxon>Aplysia</taxon>
    </lineage>
</organism>
<dbReference type="PANTHER" id="PTHR46552:SF1">
    <property type="entry name" value="NADH-UBIQUINONE OXIDOREDUCTASE CHAIN 2"/>
    <property type="match status" value="1"/>
</dbReference>
<keyword evidence="7 18" id="KW-0812">Transmembrane</keyword>
<dbReference type="AlphaFoldDB" id="A0A059Q4R9"/>
<comment type="catalytic activity">
    <reaction evidence="17">
        <text>a ubiquinone + NADH + 5 H(+)(in) = a ubiquinol + NAD(+) + 4 H(+)(out)</text>
        <dbReference type="Rhea" id="RHEA:29091"/>
        <dbReference type="Rhea" id="RHEA-COMP:9565"/>
        <dbReference type="Rhea" id="RHEA-COMP:9566"/>
        <dbReference type="ChEBI" id="CHEBI:15378"/>
        <dbReference type="ChEBI" id="CHEBI:16389"/>
        <dbReference type="ChEBI" id="CHEBI:17976"/>
        <dbReference type="ChEBI" id="CHEBI:57540"/>
        <dbReference type="ChEBI" id="CHEBI:57945"/>
        <dbReference type="EC" id="7.1.1.2"/>
    </reaction>
</comment>
<feature type="transmembrane region" description="Helical" evidence="18">
    <location>
        <begin position="257"/>
        <end position="280"/>
    </location>
</feature>
<accession>A0A059Q4R9</accession>
<protein>
    <recommendedName>
        <fullName evidence="4">NADH-ubiquinone oxidoreductase chain 2</fullName>
        <ecNumber evidence="3">7.1.1.2</ecNumber>
    </recommendedName>
    <alternativeName>
        <fullName evidence="16">NADH dehydrogenase subunit 2</fullName>
    </alternativeName>
</protein>
<evidence type="ECO:0000256" key="5">
    <source>
        <dbReference type="ARBA" id="ARBA00022448"/>
    </source>
</evidence>
<evidence type="ECO:0000256" key="10">
    <source>
        <dbReference type="ARBA" id="ARBA00022982"/>
    </source>
</evidence>
<geneLocation type="mitochondrion" evidence="20"/>
<proteinExistence type="inferred from homology"/>
<dbReference type="Pfam" id="PF00361">
    <property type="entry name" value="Proton_antipo_M"/>
    <property type="match status" value="1"/>
</dbReference>
<feature type="transmembrane region" description="Helical" evidence="18">
    <location>
        <begin position="186"/>
        <end position="208"/>
    </location>
</feature>
<evidence type="ECO:0000256" key="8">
    <source>
        <dbReference type="ARBA" id="ARBA00022792"/>
    </source>
</evidence>
<dbReference type="EC" id="7.1.1.2" evidence="3"/>
<keyword evidence="13" id="KW-0830">Ubiquinone</keyword>
<dbReference type="GO" id="GO:0005743">
    <property type="term" value="C:mitochondrial inner membrane"/>
    <property type="evidence" value="ECO:0007669"/>
    <property type="project" value="UniProtKB-SubCell"/>
</dbReference>
<feature type="transmembrane region" description="Helical" evidence="18">
    <location>
        <begin position="220"/>
        <end position="245"/>
    </location>
</feature>
<evidence type="ECO:0000256" key="2">
    <source>
        <dbReference type="ARBA" id="ARBA00007012"/>
    </source>
</evidence>
<dbReference type="CTD" id="4536"/>
<evidence type="ECO:0000256" key="17">
    <source>
        <dbReference type="ARBA" id="ARBA00049551"/>
    </source>
</evidence>
<evidence type="ECO:0000256" key="1">
    <source>
        <dbReference type="ARBA" id="ARBA00004448"/>
    </source>
</evidence>
<feature type="transmembrane region" description="Helical" evidence="18">
    <location>
        <begin position="145"/>
        <end position="165"/>
    </location>
</feature>